<feature type="transmembrane region" description="Helical" evidence="8">
    <location>
        <begin position="44"/>
        <end position="63"/>
    </location>
</feature>
<organism evidence="11 12">
    <name type="scientific">Rotaria sordida</name>
    <dbReference type="NCBI Taxonomy" id="392033"/>
    <lineage>
        <taxon>Eukaryota</taxon>
        <taxon>Metazoa</taxon>
        <taxon>Spiralia</taxon>
        <taxon>Gnathifera</taxon>
        <taxon>Rotifera</taxon>
        <taxon>Eurotatoria</taxon>
        <taxon>Bdelloidea</taxon>
        <taxon>Philodinida</taxon>
        <taxon>Philodinidae</taxon>
        <taxon>Rotaria</taxon>
    </lineage>
</organism>
<dbReference type="Proteomes" id="UP000663864">
    <property type="component" value="Unassembled WGS sequence"/>
</dbReference>
<evidence type="ECO:0000313" key="10">
    <source>
        <dbReference type="EMBL" id="CAF1073961.1"/>
    </source>
</evidence>
<dbReference type="EMBL" id="CAJNOU010000725">
    <property type="protein sequence ID" value="CAF1073961.1"/>
    <property type="molecule type" value="Genomic_DNA"/>
</dbReference>
<dbReference type="PANTHER" id="PTHR24243:SF230">
    <property type="entry name" value="G-PROTEIN COUPLED RECEPTORS FAMILY 1 PROFILE DOMAIN-CONTAINING PROTEIN"/>
    <property type="match status" value="1"/>
</dbReference>
<gene>
    <name evidence="10" type="ORF">SEV965_LOCUS14504</name>
    <name evidence="11" type="ORF">ZHD862_LOCUS18525</name>
</gene>
<protein>
    <recommendedName>
        <fullName evidence="9">G-protein coupled receptors family 1 profile domain-containing protein</fullName>
    </recommendedName>
</protein>
<evidence type="ECO:0000256" key="6">
    <source>
        <dbReference type="ARBA" id="ARBA00023170"/>
    </source>
</evidence>
<proteinExistence type="predicted"/>
<feature type="transmembrane region" description="Helical" evidence="8">
    <location>
        <begin position="242"/>
        <end position="265"/>
    </location>
</feature>
<keyword evidence="4" id="KW-0297">G-protein coupled receptor</keyword>
<keyword evidence="7" id="KW-0807">Transducer</keyword>
<feature type="domain" description="G-protein coupled receptors family 1 profile" evidence="9">
    <location>
        <begin position="28"/>
        <end position="265"/>
    </location>
</feature>
<keyword evidence="3 8" id="KW-1133">Transmembrane helix</keyword>
<feature type="transmembrane region" description="Helical" evidence="8">
    <location>
        <begin position="129"/>
        <end position="149"/>
    </location>
</feature>
<dbReference type="PROSITE" id="PS50262">
    <property type="entry name" value="G_PROTEIN_RECEP_F1_2"/>
    <property type="match status" value="1"/>
</dbReference>
<dbReference type="PANTHER" id="PTHR24243">
    <property type="entry name" value="G-PROTEIN COUPLED RECEPTOR"/>
    <property type="match status" value="1"/>
</dbReference>
<dbReference type="Pfam" id="PF00001">
    <property type="entry name" value="7tm_1"/>
    <property type="match status" value="1"/>
</dbReference>
<dbReference type="Proteomes" id="UP000663889">
    <property type="component" value="Unassembled WGS sequence"/>
</dbReference>
<evidence type="ECO:0000256" key="8">
    <source>
        <dbReference type="SAM" id="Phobius"/>
    </source>
</evidence>
<sequence length="462" mass="53298">MNCSLKGETARQIEWHTYPFLLGLGTVGNILSIIVLIRMRQHSVYRYLTFMAIADTIVLNLGLLRELLLSSSFHVHIQGTLLCKLHVFFFYNTLHLSSWFRCCLNLDRYVAVKFPIYTSKWCRTRQASINSTIVFTVISLCNIHLLIFVQGDDHIKNLNNLNSTLSTVNPFQYQRCYLHPSYVHFFEQIYTWIDMFLVTIIPFIFIILCNLTVINRVFLVSGPGNKSEVVSRSKATNRLRSLCLIMICSSFVFVATTLPVTAFIIDLLSHKASIDVMRCRRIQWTIYNILMYFNYASTLLYCLSGTEFRHALMKTIGFQEKRNLAKILQTDMMNAVNHRLTSAPRQFRQVLVEYQAEKHFASSCVNGTPVNMHNKIQFMMKTTTVKAKYLQIQQPDYHDYYRKSFTSQTSCIGGSTSTISHSLPNSRCGPDYGSINQIDISDHTNDKNPTVQNKVIFHDIDE</sequence>
<evidence type="ECO:0000256" key="7">
    <source>
        <dbReference type="ARBA" id="ARBA00023224"/>
    </source>
</evidence>
<dbReference type="GO" id="GO:0004930">
    <property type="term" value="F:G protein-coupled receptor activity"/>
    <property type="evidence" value="ECO:0007669"/>
    <property type="project" value="UniProtKB-KW"/>
</dbReference>
<feature type="transmembrane region" description="Helical" evidence="8">
    <location>
        <begin position="189"/>
        <end position="213"/>
    </location>
</feature>
<keyword evidence="2 8" id="KW-0812">Transmembrane</keyword>
<evidence type="ECO:0000256" key="4">
    <source>
        <dbReference type="ARBA" id="ARBA00023040"/>
    </source>
</evidence>
<accession>A0A814QFR8</accession>
<keyword evidence="5 8" id="KW-0472">Membrane</keyword>
<dbReference type="InterPro" id="IPR017452">
    <property type="entry name" value="GPCR_Rhodpsn_7TM"/>
</dbReference>
<comment type="subcellular location">
    <subcellularLocation>
        <location evidence="1">Membrane</location>
        <topology evidence="1">Multi-pass membrane protein</topology>
    </subcellularLocation>
</comment>
<comment type="caution">
    <text evidence="11">The sequence shown here is derived from an EMBL/GenBank/DDBJ whole genome shotgun (WGS) entry which is preliminary data.</text>
</comment>
<dbReference type="AlphaFoldDB" id="A0A814QFR8"/>
<feature type="transmembrane region" description="Helical" evidence="8">
    <location>
        <begin position="20"/>
        <end position="37"/>
    </location>
</feature>
<evidence type="ECO:0000259" key="9">
    <source>
        <dbReference type="PROSITE" id="PS50262"/>
    </source>
</evidence>
<evidence type="ECO:0000313" key="11">
    <source>
        <dbReference type="EMBL" id="CAF1119013.1"/>
    </source>
</evidence>
<evidence type="ECO:0000256" key="1">
    <source>
        <dbReference type="ARBA" id="ARBA00004141"/>
    </source>
</evidence>
<keyword evidence="6" id="KW-0675">Receptor</keyword>
<dbReference type="Gene3D" id="1.20.1070.10">
    <property type="entry name" value="Rhodopsin 7-helix transmembrane proteins"/>
    <property type="match status" value="1"/>
</dbReference>
<name>A0A814QFR8_9BILA</name>
<feature type="transmembrane region" description="Helical" evidence="8">
    <location>
        <begin position="75"/>
        <end position="94"/>
    </location>
</feature>
<feature type="transmembrane region" description="Helical" evidence="8">
    <location>
        <begin position="285"/>
        <end position="304"/>
    </location>
</feature>
<dbReference type="GO" id="GO:0005886">
    <property type="term" value="C:plasma membrane"/>
    <property type="evidence" value="ECO:0007669"/>
    <property type="project" value="TreeGrafter"/>
</dbReference>
<dbReference type="InterPro" id="IPR000276">
    <property type="entry name" value="GPCR_Rhodpsn"/>
</dbReference>
<dbReference type="EMBL" id="CAJNOT010000966">
    <property type="protein sequence ID" value="CAF1119013.1"/>
    <property type="molecule type" value="Genomic_DNA"/>
</dbReference>
<reference evidence="11" key="1">
    <citation type="submission" date="2021-02" db="EMBL/GenBank/DDBJ databases">
        <authorList>
            <person name="Nowell W R."/>
        </authorList>
    </citation>
    <scope>NUCLEOTIDE SEQUENCE</scope>
</reference>
<evidence type="ECO:0000256" key="3">
    <source>
        <dbReference type="ARBA" id="ARBA00022989"/>
    </source>
</evidence>
<dbReference type="SUPFAM" id="SSF81321">
    <property type="entry name" value="Family A G protein-coupled receptor-like"/>
    <property type="match status" value="1"/>
</dbReference>
<evidence type="ECO:0000256" key="2">
    <source>
        <dbReference type="ARBA" id="ARBA00022692"/>
    </source>
</evidence>
<evidence type="ECO:0000256" key="5">
    <source>
        <dbReference type="ARBA" id="ARBA00023136"/>
    </source>
</evidence>
<evidence type="ECO:0000313" key="12">
    <source>
        <dbReference type="Proteomes" id="UP000663864"/>
    </source>
</evidence>